<feature type="signal peptide" evidence="1">
    <location>
        <begin position="1"/>
        <end position="26"/>
    </location>
</feature>
<dbReference type="CDD" id="cd00229">
    <property type="entry name" value="SGNH_hydrolase"/>
    <property type="match status" value="1"/>
</dbReference>
<reference evidence="2 3" key="1">
    <citation type="submission" date="2017-04" db="EMBL/GenBank/DDBJ databases">
        <authorList>
            <person name="Afonso C.L."/>
            <person name="Miller P.J."/>
            <person name="Scott M.A."/>
            <person name="Spackman E."/>
            <person name="Goraichik I."/>
            <person name="Dimitrov K.M."/>
            <person name="Suarez D.L."/>
            <person name="Swayne D.E."/>
        </authorList>
    </citation>
    <scope>NUCLEOTIDE SEQUENCE [LARGE SCALE GENOMIC DNA]</scope>
    <source>
        <strain evidence="2 3">DSM 19625</strain>
    </source>
</reference>
<keyword evidence="1" id="KW-0732">Signal</keyword>
<dbReference type="Gene3D" id="3.40.50.1110">
    <property type="entry name" value="SGNH hydrolase"/>
    <property type="match status" value="1"/>
</dbReference>
<feature type="chain" id="PRO_5012868089" evidence="1">
    <location>
        <begin position="27"/>
        <end position="561"/>
    </location>
</feature>
<dbReference type="PROSITE" id="PS51257">
    <property type="entry name" value="PROKAR_LIPOPROTEIN"/>
    <property type="match status" value="1"/>
</dbReference>
<name>A0A1W2EPM4_9SPHI</name>
<evidence type="ECO:0000313" key="3">
    <source>
        <dbReference type="Proteomes" id="UP000192678"/>
    </source>
</evidence>
<gene>
    <name evidence="2" type="ORF">SAMN04488101_11461</name>
</gene>
<dbReference type="GO" id="GO:0016788">
    <property type="term" value="F:hydrolase activity, acting on ester bonds"/>
    <property type="evidence" value="ECO:0007669"/>
    <property type="project" value="UniProtKB-ARBA"/>
</dbReference>
<sequence>MKIKFKWQYALLSISLVFGAFFSCSAAKPTGDVVTKYKNVLILGNSITRHGPKRDIGWSGDWGMAASARDSDYVHLLIKKFQAIEPGAIVRFRNINDFEKGYWKYNLSQLDDLKQSKPDLIILRLGENVEVGTMKANDFKKYYAGLISYLTADNPKAKILNASSFWKKEAVANEIRAVSEARGDQFVDLSVLSTDSTNMAFGKFQHKGVAMHPSDKGMKAIAKKIWGALFKQNQSSSIMLGAYYFDGWAGLTPHLTPELANDFPERKPIWGWVTSKQDVIEDQIDLAANSGLSFFSFCWYFTTIEEFKDNPRNRALSFFLNAKNKEKLKFNLLVANHGNYIIGPHNWNYLCKYWINLFKNPQYVKVEGSPLLTFFSAPSLIKSFGSGEKVSAALKELRAMAKENGLPGVTVAICHNPDAKAFQMVAECGFDIATGYNYHEFGYEKDKFSVPIEKLESGSVWVWNALRKSPLPIIPTITTNWDPRPWPIQYKNSPGYTGYSEKSVESSIKAVRKFMDDNPDEITKERFALVYAWNEYGEGAWLTPSKPLKKSLLTGVKNGLK</sequence>
<dbReference type="SUPFAM" id="SSF52266">
    <property type="entry name" value="SGNH hydrolase"/>
    <property type="match status" value="1"/>
</dbReference>
<accession>A0A1W2EPM4</accession>
<dbReference type="Pfam" id="PF14307">
    <property type="entry name" value="Glyco_tran_WbsX"/>
    <property type="match status" value="1"/>
</dbReference>
<dbReference type="PANTHER" id="PTHR41244:SF1">
    <property type="entry name" value="GLYCOSYLTRANSFERASE"/>
    <property type="match status" value="1"/>
</dbReference>
<dbReference type="Proteomes" id="UP000192678">
    <property type="component" value="Unassembled WGS sequence"/>
</dbReference>
<dbReference type="PANTHER" id="PTHR41244">
    <property type="entry name" value="RHAMNAN SYNTHESIS F"/>
    <property type="match status" value="1"/>
</dbReference>
<dbReference type="Gene3D" id="3.20.20.80">
    <property type="entry name" value="Glycosidases"/>
    <property type="match status" value="1"/>
</dbReference>
<evidence type="ECO:0000313" key="2">
    <source>
        <dbReference type="EMBL" id="SMD11615.1"/>
    </source>
</evidence>
<dbReference type="RefSeq" id="WP_084291354.1">
    <property type="nucleotide sequence ID" value="NZ_FWYB01000014.1"/>
</dbReference>
<dbReference type="STRING" id="475255.SAMN04488101_11461"/>
<dbReference type="InterPro" id="IPR032719">
    <property type="entry name" value="WbsX"/>
</dbReference>
<dbReference type="InterPro" id="IPR036514">
    <property type="entry name" value="SGNH_hydro_sf"/>
</dbReference>
<dbReference type="AlphaFoldDB" id="A0A1W2EPM4"/>
<evidence type="ECO:0000256" key="1">
    <source>
        <dbReference type="SAM" id="SignalP"/>
    </source>
</evidence>
<protein>
    <submittedName>
        <fullName evidence="2">Lysophospholipase L1</fullName>
    </submittedName>
</protein>
<organism evidence="2 3">
    <name type="scientific">Pedobacter nyackensis</name>
    <dbReference type="NCBI Taxonomy" id="475255"/>
    <lineage>
        <taxon>Bacteria</taxon>
        <taxon>Pseudomonadati</taxon>
        <taxon>Bacteroidota</taxon>
        <taxon>Sphingobacteriia</taxon>
        <taxon>Sphingobacteriales</taxon>
        <taxon>Sphingobacteriaceae</taxon>
        <taxon>Pedobacter</taxon>
    </lineage>
</organism>
<dbReference type="OrthoDB" id="9816424at2"/>
<dbReference type="EMBL" id="FWYB01000014">
    <property type="protein sequence ID" value="SMD11615.1"/>
    <property type="molecule type" value="Genomic_DNA"/>
</dbReference>
<keyword evidence="3" id="KW-1185">Reference proteome</keyword>
<proteinExistence type="predicted"/>